<gene>
    <name evidence="2" type="ORF">AVDCRST_MAG63-253</name>
</gene>
<sequence>MCILAFPSYFLFFSVSPCLGGSVDWKGTRMVSVWTVGDVHGQVAMLDALLDALPRKEADTTVFLGDYIDRGPDSSAVVRRVLREHDAAPERTVLLWGNHEDMAAEHFGLPNPSGFRYDSYDWFRNGGIEAMQSFGSAPPELFAAPCPEELGRLFGVLRLFWRSDDPALAPFVWVHAGVPPGQEPETAPPETLLWIREEFLHAPYQPGRVVVHGHTPFKQVRAQPDKIGVDTGAAYGGVLTALQLPERRVFQANARGKVVSLDLGP</sequence>
<dbReference type="PANTHER" id="PTHR42850:SF4">
    <property type="entry name" value="ZINC-DEPENDENT ENDOPOLYPHOSPHATASE"/>
    <property type="match status" value="1"/>
</dbReference>
<reference evidence="2" key="1">
    <citation type="submission" date="2020-02" db="EMBL/GenBank/DDBJ databases">
        <authorList>
            <person name="Meier V. D."/>
        </authorList>
    </citation>
    <scope>NUCLEOTIDE SEQUENCE</scope>
    <source>
        <strain evidence="2">AVDCRST_MAG63</strain>
    </source>
</reference>
<evidence type="ECO:0000259" key="1">
    <source>
        <dbReference type="Pfam" id="PF00149"/>
    </source>
</evidence>
<dbReference type="PANTHER" id="PTHR42850">
    <property type="entry name" value="METALLOPHOSPHOESTERASE"/>
    <property type="match status" value="1"/>
</dbReference>
<evidence type="ECO:0000313" key="2">
    <source>
        <dbReference type="EMBL" id="CAA9216445.1"/>
    </source>
</evidence>
<proteinExistence type="predicted"/>
<dbReference type="InterPro" id="IPR029052">
    <property type="entry name" value="Metallo-depent_PP-like"/>
</dbReference>
<feature type="domain" description="Calcineurin-like phosphoesterase" evidence="1">
    <location>
        <begin position="33"/>
        <end position="218"/>
    </location>
</feature>
<dbReference type="GO" id="GO:0016791">
    <property type="term" value="F:phosphatase activity"/>
    <property type="evidence" value="ECO:0007669"/>
    <property type="project" value="TreeGrafter"/>
</dbReference>
<protein>
    <recommendedName>
        <fullName evidence="1">Calcineurin-like phosphoesterase domain-containing protein</fullName>
    </recommendedName>
</protein>
<accession>A0A6J4HA36</accession>
<dbReference type="GO" id="GO:0005737">
    <property type="term" value="C:cytoplasm"/>
    <property type="evidence" value="ECO:0007669"/>
    <property type="project" value="TreeGrafter"/>
</dbReference>
<dbReference type="SUPFAM" id="SSF56300">
    <property type="entry name" value="Metallo-dependent phosphatases"/>
    <property type="match status" value="1"/>
</dbReference>
<name>A0A6J4HA36_9BACT</name>
<dbReference type="GO" id="GO:0008803">
    <property type="term" value="F:bis(5'-nucleosyl)-tetraphosphatase (symmetrical) activity"/>
    <property type="evidence" value="ECO:0007669"/>
    <property type="project" value="TreeGrafter"/>
</dbReference>
<dbReference type="Gene3D" id="3.60.21.10">
    <property type="match status" value="1"/>
</dbReference>
<organism evidence="2">
    <name type="scientific">uncultured Armatimonadetes bacterium</name>
    <dbReference type="NCBI Taxonomy" id="157466"/>
    <lineage>
        <taxon>Bacteria</taxon>
        <taxon>Bacillati</taxon>
        <taxon>Armatimonadota</taxon>
        <taxon>environmental samples</taxon>
    </lineage>
</organism>
<dbReference type="GO" id="GO:0110154">
    <property type="term" value="P:RNA decapping"/>
    <property type="evidence" value="ECO:0007669"/>
    <property type="project" value="TreeGrafter"/>
</dbReference>
<dbReference type="AlphaFoldDB" id="A0A6J4HA36"/>
<dbReference type="Pfam" id="PF00149">
    <property type="entry name" value="Metallophos"/>
    <property type="match status" value="1"/>
</dbReference>
<dbReference type="CDD" id="cd00144">
    <property type="entry name" value="MPP_PPP_family"/>
    <property type="match status" value="1"/>
</dbReference>
<dbReference type="InterPro" id="IPR050126">
    <property type="entry name" value="Ap4A_hydrolase"/>
</dbReference>
<dbReference type="InterPro" id="IPR004843">
    <property type="entry name" value="Calcineurin-like_PHP"/>
</dbReference>
<dbReference type="EMBL" id="CADCTO010000031">
    <property type="protein sequence ID" value="CAA9216445.1"/>
    <property type="molecule type" value="Genomic_DNA"/>
</dbReference>